<dbReference type="FunCoup" id="E1ZG58">
    <property type="interactions" value="563"/>
</dbReference>
<keyword evidence="3 7" id="KW-0812">Transmembrane</keyword>
<dbReference type="eggNOG" id="KOG4629">
    <property type="taxonomic scope" value="Eukaryota"/>
</dbReference>
<feature type="compositionally biased region" description="Basic and acidic residues" evidence="6">
    <location>
        <begin position="130"/>
        <end position="141"/>
    </location>
</feature>
<dbReference type="InterPro" id="IPR006685">
    <property type="entry name" value="MscS_channel_2nd"/>
</dbReference>
<dbReference type="GO" id="GO:0008381">
    <property type="term" value="F:mechanosensitive monoatomic ion channel activity"/>
    <property type="evidence" value="ECO:0007669"/>
    <property type="project" value="TreeGrafter"/>
</dbReference>
<dbReference type="OrthoDB" id="544685at2759"/>
<evidence type="ECO:0000256" key="3">
    <source>
        <dbReference type="ARBA" id="ARBA00022692"/>
    </source>
</evidence>
<reference evidence="9 10" key="1">
    <citation type="journal article" date="2010" name="Plant Cell">
        <title>The Chlorella variabilis NC64A genome reveals adaptation to photosymbiosis, coevolution with viruses, and cryptic sex.</title>
        <authorList>
            <person name="Blanc G."/>
            <person name="Duncan G."/>
            <person name="Agarkova I."/>
            <person name="Borodovsky M."/>
            <person name="Gurnon J."/>
            <person name="Kuo A."/>
            <person name="Lindquist E."/>
            <person name="Lucas S."/>
            <person name="Pangilinan J."/>
            <person name="Polle J."/>
            <person name="Salamov A."/>
            <person name="Terry A."/>
            <person name="Yamada T."/>
            <person name="Dunigan D.D."/>
            <person name="Grigoriev I.V."/>
            <person name="Claverie J.M."/>
            <person name="Van Etten J.L."/>
        </authorList>
    </citation>
    <scope>NUCLEOTIDE SEQUENCE [LARGE SCALE GENOMIC DNA]</scope>
    <source>
        <strain evidence="9 10">NC64A</strain>
    </source>
</reference>
<dbReference type="AlphaFoldDB" id="E1ZG58"/>
<gene>
    <name evidence="9" type="ORF">CHLNCDRAFT_134529</name>
</gene>
<evidence type="ECO:0000256" key="4">
    <source>
        <dbReference type="ARBA" id="ARBA00022989"/>
    </source>
</evidence>
<evidence type="ECO:0000256" key="7">
    <source>
        <dbReference type="SAM" id="Phobius"/>
    </source>
</evidence>
<evidence type="ECO:0000256" key="2">
    <source>
        <dbReference type="ARBA" id="ARBA00008017"/>
    </source>
</evidence>
<feature type="transmembrane region" description="Helical" evidence="7">
    <location>
        <begin position="1013"/>
        <end position="1032"/>
    </location>
</feature>
<dbReference type="PANTHER" id="PTHR31618">
    <property type="entry name" value="MECHANOSENSITIVE ION CHANNEL PROTEIN 5"/>
    <property type="match status" value="1"/>
</dbReference>
<feature type="transmembrane region" description="Helical" evidence="7">
    <location>
        <begin position="1038"/>
        <end position="1056"/>
    </location>
</feature>
<accession>E1ZG58</accession>
<feature type="region of interest" description="Disordered" evidence="6">
    <location>
        <begin position="73"/>
        <end position="211"/>
    </location>
</feature>
<feature type="transmembrane region" description="Helical" evidence="7">
    <location>
        <begin position="455"/>
        <end position="484"/>
    </location>
</feature>
<feature type="region of interest" description="Disordered" evidence="6">
    <location>
        <begin position="29"/>
        <end position="59"/>
    </location>
</feature>
<feature type="region of interest" description="Disordered" evidence="6">
    <location>
        <begin position="252"/>
        <end position="279"/>
    </location>
</feature>
<feature type="transmembrane region" description="Helical" evidence="7">
    <location>
        <begin position="418"/>
        <end position="443"/>
    </location>
</feature>
<evidence type="ECO:0000259" key="8">
    <source>
        <dbReference type="Pfam" id="PF00924"/>
    </source>
</evidence>
<feature type="transmembrane region" description="Helical" evidence="7">
    <location>
        <begin position="384"/>
        <end position="406"/>
    </location>
</feature>
<evidence type="ECO:0000313" key="10">
    <source>
        <dbReference type="Proteomes" id="UP000008141"/>
    </source>
</evidence>
<dbReference type="PANTHER" id="PTHR31618:SF1">
    <property type="entry name" value="EF-HAND DOMAIN-CONTAINING PROTEIN"/>
    <property type="match status" value="1"/>
</dbReference>
<keyword evidence="4 7" id="KW-1133">Transmembrane helix</keyword>
<feature type="transmembrane region" description="Helical" evidence="7">
    <location>
        <begin position="499"/>
        <end position="519"/>
    </location>
</feature>
<feature type="compositionally biased region" description="Low complexity" evidence="6">
    <location>
        <begin position="790"/>
        <end position="811"/>
    </location>
</feature>
<dbReference type="KEGG" id="cvr:CHLNCDRAFT_134529"/>
<dbReference type="GO" id="GO:0005886">
    <property type="term" value="C:plasma membrane"/>
    <property type="evidence" value="ECO:0007669"/>
    <property type="project" value="TreeGrafter"/>
</dbReference>
<feature type="compositionally biased region" description="Polar residues" evidence="6">
    <location>
        <begin position="834"/>
        <end position="849"/>
    </location>
</feature>
<feature type="compositionally biased region" description="Low complexity" evidence="6">
    <location>
        <begin position="677"/>
        <end position="700"/>
    </location>
</feature>
<sequence>MFNSAGEGGWSAGAVGLSSEALAAAYGLQHGLPGDDDRRASSTSSVGGEGFYSPAGSVHGGAAARVSLPAHDHQPRVVQRSHARSVPSPPGGSWHHAGGSGSPSLAPHGVLSPPPSPTHHSRLGPGGWQRDSRHPAARAEQDGGDWEEQYGRCPPSPPSLTFAPQYQQYQVLGGTGSPQLLDHLPPSQQEQEQQEAEEQQQERQAQLSPDSAALLASAAGAAAAAAKRASVPAGGEGRQWRGHAATFHQLQRVPSFGFAPTPADGMQRRATTGLPPPQDPFAAAGLAAAAAAAAAATCQQLAAGEQQRRQAEQREEERLGAAEARTGTVCFAEAGLEKESSEGKCVGVSAEPSSSAAITTDGDELGLAEIAAGRKVRWYQRWSFWGRFLSFTISLAFFLTGIVTLVEWPDVKLACFNLWRWCFFLGCWPLIYWASVWAMWALTQFCEWRLFAARTAVYFLVGTRGALMLVLRSCLVLAAFAALFQTQPNLDEDAAVQKVFLIIIKLLGCMVLMTVANLVKKVLIKLMATHFHKEAHFGRVQEALRKEYFLSVLSQPREHRDSVGSEGQVAGGAAPHPKSFAKRWLSRQFLSKARRGGAGPALRDMPACLGICPLRSSGRGCCGVALSVAAMHTLPSMVRSFTGRSSLQRSQSDSLLVEGRQLSDGSLAGPGRGGGPSRHSTAQHSTAQHSAAQRSTASASFLPNKPSQAAGAALASISVMVGAGVQPSCRSMPNLHTLSSRPSLPAGSQRPSQADAWQHSSQAEAQQQPGVGLEAGGVPAAGRDPRWSDPQAAAAPGLAPLQRQPSRLGRAAGAGGSFGGEGRGSAEAPPGQPQPQRQLAGQLSRTLSPTGAAMEQVAAAAARPELRASLASLQTSALSSLPAARQSYAFRVTSKQGSLASLRSTGGGGGKAAPPLQQLLDLGHTREQLRARHRRTSIVQMPPEELEKMQHIEKHIRKNQLKARAAGCAALTLVDHLGNLKDKPGANSNEQERCHLALTLRDAKSVISKLERLLGCIIHTLCIFFYLAIFNIDVTQAWLTFSSIMLAFTFIFGNSIRTVFECVVWLFVVHPYDVGDTLVLTGENHKVEEITLLITVLARWDGARVYWPNSRLNNEQLFNLSRSTNKSEVLKLSLDLVTPLEVVEMLRGAVEAHLKANTGEFTGSSSVNVRALGDPMKLTIGIWYEFSHNGVDAGRCARARSALYMMVAAALNAADVHFTLPPFPGDAAAGRAYTALERQAELAEGMGLPAAVTGAAR</sequence>
<feature type="compositionally biased region" description="Polar residues" evidence="6">
    <location>
        <begin position="732"/>
        <end position="742"/>
    </location>
</feature>
<dbReference type="InterPro" id="IPR023408">
    <property type="entry name" value="MscS_beta-dom_sf"/>
</dbReference>
<organism evidence="10">
    <name type="scientific">Chlorella variabilis</name>
    <name type="common">Green alga</name>
    <dbReference type="NCBI Taxonomy" id="554065"/>
    <lineage>
        <taxon>Eukaryota</taxon>
        <taxon>Viridiplantae</taxon>
        <taxon>Chlorophyta</taxon>
        <taxon>core chlorophytes</taxon>
        <taxon>Trebouxiophyceae</taxon>
        <taxon>Chlorellales</taxon>
        <taxon>Chlorellaceae</taxon>
        <taxon>Chlorella clade</taxon>
        <taxon>Chlorella</taxon>
    </lineage>
</organism>
<dbReference type="InParanoid" id="E1ZG58"/>
<dbReference type="GO" id="GO:0006820">
    <property type="term" value="P:monoatomic anion transport"/>
    <property type="evidence" value="ECO:0007669"/>
    <property type="project" value="TreeGrafter"/>
</dbReference>
<dbReference type="EMBL" id="GL433845">
    <property type="protein sequence ID" value="EFN55409.1"/>
    <property type="molecule type" value="Genomic_DNA"/>
</dbReference>
<evidence type="ECO:0000256" key="6">
    <source>
        <dbReference type="SAM" id="MobiDB-lite"/>
    </source>
</evidence>
<feature type="compositionally biased region" description="Polar residues" evidence="6">
    <location>
        <begin position="758"/>
        <end position="769"/>
    </location>
</feature>
<evidence type="ECO:0000256" key="1">
    <source>
        <dbReference type="ARBA" id="ARBA00004141"/>
    </source>
</evidence>
<proteinExistence type="inferred from homology"/>
<dbReference type="RefSeq" id="XP_005847511.1">
    <property type="nucleotide sequence ID" value="XM_005847449.1"/>
</dbReference>
<protein>
    <recommendedName>
        <fullName evidence="8">Mechanosensitive ion channel MscS domain-containing protein</fullName>
    </recommendedName>
</protein>
<dbReference type="SUPFAM" id="SSF50182">
    <property type="entry name" value="Sm-like ribonucleoproteins"/>
    <property type="match status" value="1"/>
</dbReference>
<dbReference type="InterPro" id="IPR016688">
    <property type="entry name" value="MscS-like_plants/fungi"/>
</dbReference>
<evidence type="ECO:0000256" key="5">
    <source>
        <dbReference type="ARBA" id="ARBA00023136"/>
    </source>
</evidence>
<comment type="subcellular location">
    <subcellularLocation>
        <location evidence="1">Membrane</location>
        <topology evidence="1">Multi-pass membrane protein</topology>
    </subcellularLocation>
</comment>
<feature type="region of interest" description="Disordered" evidence="6">
    <location>
        <begin position="732"/>
        <end position="849"/>
    </location>
</feature>
<keyword evidence="10" id="KW-1185">Reference proteome</keyword>
<comment type="similarity">
    <text evidence="2">Belongs to the MscS (TC 1.A.23) family.</text>
</comment>
<dbReference type="Proteomes" id="UP000008141">
    <property type="component" value="Unassembled WGS sequence"/>
</dbReference>
<dbReference type="Gene3D" id="2.30.30.60">
    <property type="match status" value="1"/>
</dbReference>
<feature type="domain" description="Mechanosensitive ion channel MscS" evidence="8">
    <location>
        <begin position="1066"/>
        <end position="1122"/>
    </location>
</feature>
<dbReference type="GeneID" id="17354600"/>
<feature type="compositionally biased region" description="Low complexity" evidence="6">
    <location>
        <begin position="202"/>
        <end position="211"/>
    </location>
</feature>
<dbReference type="Pfam" id="PF00924">
    <property type="entry name" value="MS_channel_2nd"/>
    <property type="match status" value="1"/>
</dbReference>
<feature type="compositionally biased region" description="Low complexity" evidence="6">
    <location>
        <begin position="644"/>
        <end position="656"/>
    </location>
</feature>
<feature type="compositionally biased region" description="Gly residues" evidence="6">
    <location>
        <begin position="812"/>
        <end position="823"/>
    </location>
</feature>
<dbReference type="InterPro" id="IPR010920">
    <property type="entry name" value="LSM_dom_sf"/>
</dbReference>
<dbReference type="STRING" id="554065.E1ZG58"/>
<keyword evidence="5 7" id="KW-0472">Membrane</keyword>
<name>E1ZG58_CHLVA</name>
<evidence type="ECO:0000313" key="9">
    <source>
        <dbReference type="EMBL" id="EFN55409.1"/>
    </source>
</evidence>
<feature type="region of interest" description="Disordered" evidence="6">
    <location>
        <begin position="643"/>
        <end position="703"/>
    </location>
</feature>